<keyword evidence="7" id="KW-1185">Reference proteome</keyword>
<reference evidence="6" key="1">
    <citation type="submission" date="2022-07" db="EMBL/GenBank/DDBJ databases">
        <title>Draft genome sequence of Zalerion maritima ATCC 34329, a (micro)plastics degrading marine fungus.</title>
        <authorList>
            <person name="Paco A."/>
            <person name="Goncalves M.F.M."/>
            <person name="Rocha-Santos T.A.P."/>
            <person name="Alves A."/>
        </authorList>
    </citation>
    <scope>NUCLEOTIDE SEQUENCE</scope>
    <source>
        <strain evidence="6">ATCC 34329</strain>
    </source>
</reference>
<evidence type="ECO:0000256" key="4">
    <source>
        <dbReference type="SAM" id="MobiDB-lite"/>
    </source>
</evidence>
<dbReference type="GO" id="GO:0000978">
    <property type="term" value="F:RNA polymerase II cis-regulatory region sequence-specific DNA binding"/>
    <property type="evidence" value="ECO:0007669"/>
    <property type="project" value="TreeGrafter"/>
</dbReference>
<evidence type="ECO:0000313" key="6">
    <source>
        <dbReference type="EMBL" id="KAJ2901582.1"/>
    </source>
</evidence>
<keyword evidence="2" id="KW-0804">Transcription</keyword>
<feature type="region of interest" description="Disordered" evidence="4">
    <location>
        <begin position="70"/>
        <end position="179"/>
    </location>
</feature>
<dbReference type="Proteomes" id="UP001201980">
    <property type="component" value="Unassembled WGS sequence"/>
</dbReference>
<dbReference type="InterPro" id="IPR007219">
    <property type="entry name" value="XnlR_reg_dom"/>
</dbReference>
<dbReference type="AlphaFoldDB" id="A0AAD5RQN0"/>
<feature type="region of interest" description="Disordered" evidence="4">
    <location>
        <begin position="282"/>
        <end position="305"/>
    </location>
</feature>
<comment type="caution">
    <text evidence="6">The sequence shown here is derived from an EMBL/GenBank/DDBJ whole genome shotgun (WGS) entry which is preliminary data.</text>
</comment>
<dbReference type="EMBL" id="JAKWBI020000146">
    <property type="protein sequence ID" value="KAJ2901582.1"/>
    <property type="molecule type" value="Genomic_DNA"/>
</dbReference>
<evidence type="ECO:0000259" key="5">
    <source>
        <dbReference type="SMART" id="SM00906"/>
    </source>
</evidence>
<feature type="domain" description="Xylanolytic transcriptional activator regulatory" evidence="5">
    <location>
        <begin position="573"/>
        <end position="647"/>
    </location>
</feature>
<proteinExistence type="predicted"/>
<organism evidence="6 7">
    <name type="scientific">Zalerion maritima</name>
    <dbReference type="NCBI Taxonomy" id="339359"/>
    <lineage>
        <taxon>Eukaryota</taxon>
        <taxon>Fungi</taxon>
        <taxon>Dikarya</taxon>
        <taxon>Ascomycota</taxon>
        <taxon>Pezizomycotina</taxon>
        <taxon>Sordariomycetes</taxon>
        <taxon>Lulworthiomycetidae</taxon>
        <taxon>Lulworthiales</taxon>
        <taxon>Lulworthiaceae</taxon>
        <taxon>Zalerion</taxon>
    </lineage>
</organism>
<dbReference type="GO" id="GO:0005634">
    <property type="term" value="C:nucleus"/>
    <property type="evidence" value="ECO:0007669"/>
    <property type="project" value="TreeGrafter"/>
</dbReference>
<feature type="region of interest" description="Disordered" evidence="4">
    <location>
        <begin position="389"/>
        <end position="436"/>
    </location>
</feature>
<evidence type="ECO:0000256" key="2">
    <source>
        <dbReference type="ARBA" id="ARBA00023163"/>
    </source>
</evidence>
<feature type="compositionally biased region" description="Pro residues" evidence="4">
    <location>
        <begin position="339"/>
        <end position="349"/>
    </location>
</feature>
<evidence type="ECO:0000313" key="7">
    <source>
        <dbReference type="Proteomes" id="UP001201980"/>
    </source>
</evidence>
<dbReference type="PANTHER" id="PTHR47424">
    <property type="entry name" value="REGULATORY PROTEIN GAL4"/>
    <property type="match status" value="1"/>
</dbReference>
<dbReference type="SMART" id="SM00906">
    <property type="entry name" value="Fungal_trans"/>
    <property type="match status" value="1"/>
</dbReference>
<sequence length="1025" mass="112425">MRKFLRFVPTSGWDKKTRQTSRTQETCKPQRTKDEKEVRIMMDQLENQVSDLRYLTQNVSIPLDGAPASGTTFPMHGAASTGNASRPQHSSALSATNSAHHGHQHSASSGSISAINSPLHHHGVSTYAMASTPGGPSAQGSVSGPISSGSNKRKTADVDDGNASGPGGEGSASGPLAKQTRSKRNRYLVYWRSKIHMVDLYAMGLGCTCNAINSMGWFTVTSIVPGKHVACQPSNTMWGVVDVTPLQRHHPPNLAESSQPCLYHGSGFSLTYRAPPNVATNANAEKSSATGKPPANDSEEFKRVTSQVTQLQEQVDTLFATINSLRSETLRLAPIQDRPLPPPVVPSPSPSISVQPLHKPELPGIKSFRGPTSLGFSLEVAKNTLHNLGIGGGQQHSDGDRDGANSHVGPLSTPSESVTSPFHPPAPPRQSLPPSVNSADFSDPLWDFDKDEMIQLCQLHEEEIGIMYPVVQIKTIIDHVMVLHRWMESSRTRRVILDDSMLVQEKTLQLKIIMCCALVVDGHGKSERASRIYESIQNITNRRLMSDEGEISRVPFLALVAGYRFLANEEVLAWRVMGQVARLCLELGLHRSESVFKIDNEEDRNNAVNTFWSAYVLDRRWSFGTGLPYVVQDDQIDPHLPLPTQFPYLVAMVTYSRVGAKVWKIVPHFQPLMDCEPRQDEIESMDGEILEWYASVPKEVQIEHWGEIKPMPSTPSYNLERLQIWTRLRLNQMRIWLYTPILHTNTSIMAHLELASLAVSLAQDTISYLYNLNNTSNIYRKIQVFYHQFLTSAIAVLFLASVHAPVQFSTKCRREFYLALELVKDLSSKSWVSQRLWQTIKSLKDDGRPLGLVSDDEENGNRYQGQGTEHPTAVSSLVTSASLASSSPTPSSSGTLHGQYGNARGPPLPPVTGPAGAVGRRAEEESEVDNGTRLHDEMSKIFEGYTGMNGLPPLAPRAWSDDGVSSMGGDGGSRSNGAVNGVYFPGHAGNTPGTNSPRTEDGQPIPGGYQIPTPGSVYPKLSKMF</sequence>
<dbReference type="GO" id="GO:0000981">
    <property type="term" value="F:DNA-binding transcription factor activity, RNA polymerase II-specific"/>
    <property type="evidence" value="ECO:0007669"/>
    <property type="project" value="TreeGrafter"/>
</dbReference>
<dbReference type="Pfam" id="PF04082">
    <property type="entry name" value="Fungal_trans"/>
    <property type="match status" value="1"/>
</dbReference>
<feature type="compositionally biased region" description="Low complexity" evidence="4">
    <location>
        <begin position="871"/>
        <end position="893"/>
    </location>
</feature>
<keyword evidence="3" id="KW-0539">Nucleus</keyword>
<protein>
    <submittedName>
        <fullName evidence="6">Fungal specific transcription factor domain-containing protein</fullName>
    </submittedName>
</protein>
<name>A0AAD5RQN0_9PEZI</name>
<dbReference type="CDD" id="cd12148">
    <property type="entry name" value="fungal_TF_MHR"/>
    <property type="match status" value="1"/>
</dbReference>
<keyword evidence="1" id="KW-0805">Transcription regulation</keyword>
<feature type="region of interest" description="Disordered" evidence="4">
    <location>
        <begin position="984"/>
        <end position="1014"/>
    </location>
</feature>
<dbReference type="PANTHER" id="PTHR47424:SF5">
    <property type="entry name" value="ZN(II)2CYS6 TRANSCRIPTION FACTOR (EUROFUNG)"/>
    <property type="match status" value="1"/>
</dbReference>
<evidence type="ECO:0000256" key="3">
    <source>
        <dbReference type="ARBA" id="ARBA00023242"/>
    </source>
</evidence>
<gene>
    <name evidence="6" type="ORF">MKZ38_001661</name>
</gene>
<feature type="compositionally biased region" description="Low complexity" evidence="4">
    <location>
        <begin position="105"/>
        <end position="117"/>
    </location>
</feature>
<dbReference type="InterPro" id="IPR051127">
    <property type="entry name" value="Fungal_SecMet_Regulators"/>
</dbReference>
<feature type="region of interest" description="Disordered" evidence="4">
    <location>
        <begin position="8"/>
        <end position="34"/>
    </location>
</feature>
<dbReference type="GO" id="GO:0008270">
    <property type="term" value="F:zinc ion binding"/>
    <property type="evidence" value="ECO:0007669"/>
    <property type="project" value="InterPro"/>
</dbReference>
<feature type="region of interest" description="Disordered" evidence="4">
    <location>
        <begin position="848"/>
        <end position="935"/>
    </location>
</feature>
<feature type="compositionally biased region" description="Polar residues" evidence="4">
    <location>
        <begin position="80"/>
        <end position="96"/>
    </location>
</feature>
<dbReference type="GO" id="GO:0006351">
    <property type="term" value="P:DNA-templated transcription"/>
    <property type="evidence" value="ECO:0007669"/>
    <property type="project" value="InterPro"/>
</dbReference>
<feature type="compositionally biased region" description="Pro residues" evidence="4">
    <location>
        <begin position="422"/>
        <end position="431"/>
    </location>
</feature>
<dbReference type="GO" id="GO:0000435">
    <property type="term" value="P:positive regulation of transcription from RNA polymerase II promoter by galactose"/>
    <property type="evidence" value="ECO:0007669"/>
    <property type="project" value="TreeGrafter"/>
</dbReference>
<feature type="region of interest" description="Disordered" evidence="4">
    <location>
        <begin position="333"/>
        <end position="358"/>
    </location>
</feature>
<feature type="compositionally biased region" description="Polar residues" evidence="4">
    <location>
        <begin position="138"/>
        <end position="150"/>
    </location>
</feature>
<feature type="compositionally biased region" description="Polar residues" evidence="4">
    <location>
        <begin position="20"/>
        <end position="29"/>
    </location>
</feature>
<accession>A0AAD5RQN0</accession>
<evidence type="ECO:0000256" key="1">
    <source>
        <dbReference type="ARBA" id="ARBA00023015"/>
    </source>
</evidence>